<proteinExistence type="predicted"/>
<evidence type="ECO:0000256" key="5">
    <source>
        <dbReference type="ARBA" id="ARBA00022989"/>
    </source>
</evidence>
<evidence type="ECO:0000313" key="10">
    <source>
        <dbReference type="Proteomes" id="UP001174932"/>
    </source>
</evidence>
<dbReference type="Gene3D" id="1.20.1540.10">
    <property type="entry name" value="Rhomboid-like"/>
    <property type="match status" value="1"/>
</dbReference>
<keyword evidence="6 7" id="KW-0472">Membrane</keyword>
<dbReference type="GO" id="GO:0008233">
    <property type="term" value="F:peptidase activity"/>
    <property type="evidence" value="ECO:0007669"/>
    <property type="project" value="UniProtKB-KW"/>
</dbReference>
<evidence type="ECO:0000256" key="6">
    <source>
        <dbReference type="ARBA" id="ARBA00023136"/>
    </source>
</evidence>
<accession>A0ABT8YKB8</accession>
<keyword evidence="9" id="KW-0645">Protease</keyword>
<evidence type="ECO:0000256" key="4">
    <source>
        <dbReference type="ARBA" id="ARBA00022692"/>
    </source>
</evidence>
<evidence type="ECO:0000259" key="8">
    <source>
        <dbReference type="Pfam" id="PF01694"/>
    </source>
</evidence>
<dbReference type="EMBL" id="JAUOZU010000006">
    <property type="protein sequence ID" value="MDO6964049.1"/>
    <property type="molecule type" value="Genomic_DNA"/>
</dbReference>
<keyword evidence="10" id="KW-1185">Reference proteome</keyword>
<keyword evidence="3" id="KW-0997">Cell inner membrane</keyword>
<dbReference type="PANTHER" id="PTHR43066:SF26">
    <property type="entry name" value="RHOMBOID PROTEASE GLPG"/>
    <property type="match status" value="1"/>
</dbReference>
<dbReference type="Pfam" id="PF01694">
    <property type="entry name" value="Rhomboid"/>
    <property type="match status" value="1"/>
</dbReference>
<evidence type="ECO:0000256" key="7">
    <source>
        <dbReference type="SAM" id="Phobius"/>
    </source>
</evidence>
<evidence type="ECO:0000256" key="3">
    <source>
        <dbReference type="ARBA" id="ARBA00022519"/>
    </source>
</evidence>
<dbReference type="RefSeq" id="WP_304375964.1">
    <property type="nucleotide sequence ID" value="NZ_JAUOZU010000006.1"/>
</dbReference>
<feature type="transmembrane region" description="Helical" evidence="7">
    <location>
        <begin position="18"/>
        <end position="38"/>
    </location>
</feature>
<gene>
    <name evidence="9" type="ORF">Q4481_08785</name>
</gene>
<reference evidence="9" key="2">
    <citation type="submission" date="2023-07" db="EMBL/GenBank/DDBJ databases">
        <authorList>
            <person name="Shen H."/>
        </authorList>
    </citation>
    <scope>NUCLEOTIDE SEQUENCE</scope>
    <source>
        <strain evidence="9">TNR-22</strain>
    </source>
</reference>
<keyword evidence="9" id="KW-0378">Hydrolase</keyword>
<feature type="transmembrane region" description="Helical" evidence="7">
    <location>
        <begin position="213"/>
        <end position="232"/>
    </location>
</feature>
<dbReference type="PANTHER" id="PTHR43066">
    <property type="entry name" value="RHOMBOID-RELATED PROTEIN"/>
    <property type="match status" value="1"/>
</dbReference>
<protein>
    <submittedName>
        <fullName evidence="9">Rhomboid family intramembrane serine protease</fullName>
        <ecNumber evidence="9">3.4.21.-</ecNumber>
    </submittedName>
</protein>
<sequence>MTEHNSPVPPEPVRREPIFNTPAILVLMIGLMAAIHLVRVYLLSPEQERDLVILMAFLPARYVHPLLEQDPGWFVGPVGYSLLHGGALHLIFNCLWLAVFATPLARRIGTVRFLLLWVFSAVFSAFFHAFMTGFEPILLIGASGVVSATVGAACRFSMPLSGTGLMRYAHLAPRLGIIEALKRRPVQMFIALWALSNVLVLWGIGAPAGSSNIAWQAHLGGFLFGYLFFAPFDRKMSH</sequence>
<organism evidence="9 10">
    <name type="scientific">Rhizobium alvei</name>
    <dbReference type="NCBI Taxonomy" id="1132659"/>
    <lineage>
        <taxon>Bacteria</taxon>
        <taxon>Pseudomonadati</taxon>
        <taxon>Pseudomonadota</taxon>
        <taxon>Alphaproteobacteria</taxon>
        <taxon>Hyphomicrobiales</taxon>
        <taxon>Rhizobiaceae</taxon>
        <taxon>Rhizobium/Agrobacterium group</taxon>
        <taxon>Rhizobium</taxon>
    </lineage>
</organism>
<feature type="transmembrane region" description="Helical" evidence="7">
    <location>
        <begin position="79"/>
        <end position="101"/>
    </location>
</feature>
<feature type="transmembrane region" description="Helical" evidence="7">
    <location>
        <begin position="137"/>
        <end position="158"/>
    </location>
</feature>
<feature type="transmembrane region" description="Helical" evidence="7">
    <location>
        <begin position="113"/>
        <end position="131"/>
    </location>
</feature>
<evidence type="ECO:0000256" key="2">
    <source>
        <dbReference type="ARBA" id="ARBA00022475"/>
    </source>
</evidence>
<dbReference type="GO" id="GO:0006508">
    <property type="term" value="P:proteolysis"/>
    <property type="evidence" value="ECO:0007669"/>
    <property type="project" value="UniProtKB-KW"/>
</dbReference>
<keyword evidence="5 7" id="KW-1133">Transmembrane helix</keyword>
<dbReference type="InterPro" id="IPR035952">
    <property type="entry name" value="Rhomboid-like_sf"/>
</dbReference>
<evidence type="ECO:0000256" key="1">
    <source>
        <dbReference type="ARBA" id="ARBA00004141"/>
    </source>
</evidence>
<evidence type="ECO:0000313" key="9">
    <source>
        <dbReference type="EMBL" id="MDO6964049.1"/>
    </source>
</evidence>
<dbReference type="InterPro" id="IPR022764">
    <property type="entry name" value="Peptidase_S54_rhomboid_dom"/>
</dbReference>
<reference evidence="9" key="1">
    <citation type="journal article" date="2015" name="Int. J. Syst. Evol. Microbiol.">
        <title>Rhizobium alvei sp. nov., isolated from a freshwater river.</title>
        <authorList>
            <person name="Sheu S.Y."/>
            <person name="Huang H.W."/>
            <person name="Young C.C."/>
            <person name="Chen W.M."/>
        </authorList>
    </citation>
    <scope>NUCLEOTIDE SEQUENCE</scope>
    <source>
        <strain evidence="9">TNR-22</strain>
    </source>
</reference>
<dbReference type="EC" id="3.4.21.-" evidence="9"/>
<comment type="caution">
    <text evidence="9">The sequence shown here is derived from an EMBL/GenBank/DDBJ whole genome shotgun (WGS) entry which is preliminary data.</text>
</comment>
<dbReference type="SUPFAM" id="SSF144091">
    <property type="entry name" value="Rhomboid-like"/>
    <property type="match status" value="1"/>
</dbReference>
<comment type="subcellular location">
    <subcellularLocation>
        <location evidence="1">Membrane</location>
        <topology evidence="1">Multi-pass membrane protein</topology>
    </subcellularLocation>
</comment>
<dbReference type="Proteomes" id="UP001174932">
    <property type="component" value="Unassembled WGS sequence"/>
</dbReference>
<feature type="transmembrane region" description="Helical" evidence="7">
    <location>
        <begin position="188"/>
        <end position="207"/>
    </location>
</feature>
<name>A0ABT8YKB8_9HYPH</name>
<keyword evidence="4 7" id="KW-0812">Transmembrane</keyword>
<feature type="domain" description="Peptidase S54 rhomboid" evidence="8">
    <location>
        <begin position="79"/>
        <end position="229"/>
    </location>
</feature>
<keyword evidence="2" id="KW-1003">Cell membrane</keyword>